<feature type="domain" description="GP-PDE" evidence="5">
    <location>
        <begin position="852"/>
        <end position="1145"/>
    </location>
</feature>
<keyword evidence="7" id="KW-1185">Reference proteome</keyword>
<evidence type="ECO:0000256" key="1">
    <source>
        <dbReference type="ARBA" id="ARBA00022737"/>
    </source>
</evidence>
<dbReference type="SMART" id="SM00248">
    <property type="entry name" value="ANK"/>
    <property type="match status" value="6"/>
</dbReference>
<dbReference type="GO" id="GO:0006629">
    <property type="term" value="P:lipid metabolic process"/>
    <property type="evidence" value="ECO:0007669"/>
    <property type="project" value="InterPro"/>
</dbReference>
<dbReference type="Pfam" id="PF12796">
    <property type="entry name" value="Ank_2"/>
    <property type="match status" value="3"/>
</dbReference>
<feature type="domain" description="SPX" evidence="4">
    <location>
        <begin position="1"/>
        <end position="171"/>
    </location>
</feature>
<dbReference type="Pfam" id="PF03105">
    <property type="entry name" value="SPX"/>
    <property type="match status" value="1"/>
</dbReference>
<gene>
    <name evidence="6" type="primary">PHO81</name>
    <name evidence="6" type="ORF">MVES_001332</name>
</gene>
<dbReference type="Pfam" id="PF03009">
    <property type="entry name" value="GDPD"/>
    <property type="match status" value="1"/>
</dbReference>
<keyword evidence="1" id="KW-0677">Repeat</keyword>
<accession>A0A2N1JDY3</accession>
<dbReference type="STRING" id="2020962.A0A2N1JDY3"/>
<dbReference type="InterPro" id="IPR036770">
    <property type="entry name" value="Ankyrin_rpt-contain_sf"/>
</dbReference>
<dbReference type="Proteomes" id="UP000232875">
    <property type="component" value="Unassembled WGS sequence"/>
</dbReference>
<dbReference type="SUPFAM" id="SSF51695">
    <property type="entry name" value="PLC-like phosphodiesterases"/>
    <property type="match status" value="1"/>
</dbReference>
<dbReference type="CDD" id="cd14483">
    <property type="entry name" value="SPX_PHO81_NUC-2_like"/>
    <property type="match status" value="1"/>
</dbReference>
<evidence type="ECO:0000256" key="2">
    <source>
        <dbReference type="ARBA" id="ARBA00023043"/>
    </source>
</evidence>
<dbReference type="PANTHER" id="PTHR24198:SF165">
    <property type="entry name" value="ANKYRIN REPEAT-CONTAINING PROTEIN-RELATED"/>
    <property type="match status" value="1"/>
</dbReference>
<dbReference type="PANTHER" id="PTHR24198">
    <property type="entry name" value="ANKYRIN REPEAT AND PROTEIN KINASE DOMAIN-CONTAINING PROTEIN"/>
    <property type="match status" value="1"/>
</dbReference>
<dbReference type="PROSITE" id="PS50088">
    <property type="entry name" value="ANK_REPEAT"/>
    <property type="match status" value="5"/>
</dbReference>
<dbReference type="AlphaFoldDB" id="A0A2N1JDY3"/>
<dbReference type="InterPro" id="IPR057506">
    <property type="entry name" value="C2_GPCPD1"/>
</dbReference>
<dbReference type="InterPro" id="IPR017946">
    <property type="entry name" value="PLC-like_Pdiesterase_TIM-brl"/>
</dbReference>
<reference evidence="6 7" key="1">
    <citation type="submission" date="2017-10" db="EMBL/GenBank/DDBJ databases">
        <title>A novel species of cold-tolerant Malassezia isolated from bats.</title>
        <authorList>
            <person name="Lorch J.M."/>
            <person name="Palmer J.M."/>
            <person name="Vanderwolf K.J."/>
            <person name="Schmidt K.Z."/>
            <person name="Verant M.L."/>
            <person name="Weller T.J."/>
            <person name="Blehert D.S."/>
        </authorList>
    </citation>
    <scope>NUCLEOTIDE SEQUENCE [LARGE SCALE GENOMIC DNA]</scope>
    <source>
        <strain evidence="6 7">NWHC:44797-103</strain>
    </source>
</reference>
<name>A0A2N1JDY3_9BASI</name>
<dbReference type="PROSITE" id="PS51382">
    <property type="entry name" value="SPX"/>
    <property type="match status" value="1"/>
</dbReference>
<dbReference type="EMBL" id="KZ454988">
    <property type="protein sequence ID" value="PKI84759.1"/>
    <property type="molecule type" value="Genomic_DNA"/>
</dbReference>
<organism evidence="6 7">
    <name type="scientific">Malassezia vespertilionis</name>
    <dbReference type="NCBI Taxonomy" id="2020962"/>
    <lineage>
        <taxon>Eukaryota</taxon>
        <taxon>Fungi</taxon>
        <taxon>Dikarya</taxon>
        <taxon>Basidiomycota</taxon>
        <taxon>Ustilaginomycotina</taxon>
        <taxon>Malasseziomycetes</taxon>
        <taxon>Malasseziales</taxon>
        <taxon>Malasseziaceae</taxon>
        <taxon>Malassezia</taxon>
    </lineage>
</organism>
<sequence length="1145" mass="125174">MKVGTEQRADIINSIEKGRITDAALFATSVRPLTDMQIEPPLAMESPASELQIHKAAFFFKLERELEKINAFYLQKESELRERLTTLITKKRHLITLATGRITPNGVRVARSVVVTRDSPSLVALFEGFRYFEKDLAKLQQFIEINATGFRKILKKWDKRSKSQTKELYLARQVDVQPCFNRVFITEMSDLAVASVLQLESLADGHELPSSTYKNETSILRGSLPMSASNLPGKILLHSMDPNMDNGVQPGDGLVFDSERRMDFEAERDSADARNNVLHEMGEQLMSAIHESRIDDANVLITESSHQFHADMHDTFGKDAAAGEASDPHAPISSGIAHMVWRALVTAPDDAVHAAIFANVPDYTFIDDVSARTTLHISALAGKLELVKACVEHGVDVRQCDVYGREPLAYAAMHGFDEVCAYLLSLPQTQTRDNANDGQGCMVDSVDLDGFSPLIHAVVRGHTNTVRILLDYTAAMGSTPRGKTESSDLSPLALAAQGGHVAISRLLLERGAKVEPNVEGLLPQTLAARAGHTECLRLLMDAGVDANAVEKGTLWTPLFYAAEFGHVDCLQLLLERGASILHEDEKQRHAVFYAAWQGWNTCTRILLAAQAHLPAGQMPATEVVHKLSPVALTPSSSEVNVELDMDLDMEADGIPSLYLPPPIIPFRTYGHNYLDKHSLVCITLSNRSIVLPKHPVPDRPEIFPGLSSSLKLVLTPRSTTGGSDSCIPHTVVLPMVDEREEITFRIEDLDHFQLECEIFPMFGSSRIAKTVLLPQVLRSAVYGTSVHLPLFDWHLNVVGHIDAMLGCVRPFGSVQLEIGGRVETYWKSTLPSKTNTAQRANTGFSVNSGGAAMVMEPPRAIPDAVGNDRDAYVTASSLSGDYLRIPVQYTNDMVPVVCATSQLPVPIWSPGVRDVKRAQFEQIARETGRAFDVSAADAQTMHLADWSAMLQHSIVTLEALLAAVPQHVGFAIEVIFETAPTSPLSLNECIDATLQAVYEAADKHHKDNRRMFFSSASPDACVALNWKQPNYAVFFIAKETLAADSAAALVPFGADPRQSSLAEAVRFAKGNNLLGIMADTDILLKVPELIPTIKSAGMVLITLSRPDSQSLGGHTQAAGLLGAPALAYKEVFDGYIQDSIVQCTK</sequence>
<dbReference type="InterPro" id="IPR002110">
    <property type="entry name" value="Ankyrin_rpt"/>
</dbReference>
<feature type="repeat" description="ANK" evidence="3">
    <location>
        <begin position="553"/>
        <end position="585"/>
    </location>
</feature>
<protein>
    <submittedName>
        <fullName evidence="6">Pho81p</fullName>
    </submittedName>
</protein>
<evidence type="ECO:0000259" key="5">
    <source>
        <dbReference type="PROSITE" id="PS51704"/>
    </source>
</evidence>
<feature type="repeat" description="ANK" evidence="3">
    <location>
        <begin position="449"/>
        <end position="481"/>
    </location>
</feature>
<dbReference type="InterPro" id="IPR004331">
    <property type="entry name" value="SPX_dom"/>
</dbReference>
<dbReference type="GO" id="GO:0008081">
    <property type="term" value="F:phosphoric diester hydrolase activity"/>
    <property type="evidence" value="ECO:0007669"/>
    <property type="project" value="InterPro"/>
</dbReference>
<dbReference type="InterPro" id="IPR030395">
    <property type="entry name" value="GP_PDE_dom"/>
</dbReference>
<dbReference type="SUPFAM" id="SSF48403">
    <property type="entry name" value="Ankyrin repeat"/>
    <property type="match status" value="1"/>
</dbReference>
<feature type="repeat" description="ANK" evidence="3">
    <location>
        <begin position="519"/>
        <end position="551"/>
    </location>
</feature>
<proteinExistence type="predicted"/>
<dbReference type="Gene3D" id="3.20.20.190">
    <property type="entry name" value="Phosphatidylinositol (PI) phosphodiesterase"/>
    <property type="match status" value="1"/>
</dbReference>
<dbReference type="Pfam" id="PF25329">
    <property type="entry name" value="C2_GDE1"/>
    <property type="match status" value="1"/>
</dbReference>
<evidence type="ECO:0000313" key="6">
    <source>
        <dbReference type="EMBL" id="PKI84759.1"/>
    </source>
</evidence>
<dbReference type="OrthoDB" id="1577640at2759"/>
<dbReference type="Gene3D" id="1.25.40.20">
    <property type="entry name" value="Ankyrin repeat-containing domain"/>
    <property type="match status" value="2"/>
</dbReference>
<feature type="repeat" description="ANK" evidence="3">
    <location>
        <begin position="370"/>
        <end position="402"/>
    </location>
</feature>
<evidence type="ECO:0000313" key="7">
    <source>
        <dbReference type="Proteomes" id="UP000232875"/>
    </source>
</evidence>
<feature type="repeat" description="ANK" evidence="3">
    <location>
        <begin position="487"/>
        <end position="519"/>
    </location>
</feature>
<evidence type="ECO:0000256" key="3">
    <source>
        <dbReference type="PROSITE-ProRule" id="PRU00023"/>
    </source>
</evidence>
<keyword evidence="2 3" id="KW-0040">ANK repeat</keyword>
<evidence type="ECO:0000259" key="4">
    <source>
        <dbReference type="PROSITE" id="PS51382"/>
    </source>
</evidence>
<dbReference type="PROSITE" id="PS51704">
    <property type="entry name" value="GP_PDE"/>
    <property type="match status" value="1"/>
</dbReference>
<dbReference type="PROSITE" id="PS50297">
    <property type="entry name" value="ANK_REP_REGION"/>
    <property type="match status" value="5"/>
</dbReference>